<organism evidence="1 2">
    <name type="scientific">Peterkaempfera bronchialis</name>
    <dbReference type="NCBI Taxonomy" id="2126346"/>
    <lineage>
        <taxon>Bacteria</taxon>
        <taxon>Bacillati</taxon>
        <taxon>Actinomycetota</taxon>
        <taxon>Actinomycetes</taxon>
        <taxon>Kitasatosporales</taxon>
        <taxon>Streptomycetaceae</taxon>
        <taxon>Peterkaempfera</taxon>
    </lineage>
</organism>
<gene>
    <name evidence="1" type="ORF">C7M71_026595</name>
</gene>
<dbReference type="EMBL" id="CP031264">
    <property type="protein sequence ID" value="AXI80440.1"/>
    <property type="molecule type" value="Genomic_DNA"/>
</dbReference>
<reference evidence="2" key="1">
    <citation type="submission" date="2018-07" db="EMBL/GenBank/DDBJ databases">
        <title>Streptacidiphilus bronchialis DSM 106435 chromosome.</title>
        <authorList>
            <person name="Batra D."/>
            <person name="Gulvik C.A."/>
        </authorList>
    </citation>
    <scope>NUCLEOTIDE SEQUENCE [LARGE SCALE GENOMIC DNA]</scope>
    <source>
        <strain evidence="2">DSM 106435</strain>
    </source>
</reference>
<name>A0A345T385_9ACTN</name>
<sequence length="318" mass="34050">MTPFGFSRSRNDLPMDPALDDSALAVARDDMAQGRWTTARELLAGTGQDWDRRSHRLAVLAEPATAGWAKDWLLAEPDSADAAVLDAYATVLLAGRGKAQPATAQAACLAAARQAPEDPTPWVALLTLGRSPGLEEDLLFSCFEQVRGLDPWHRDAHHLLVAHLAEQSSGPSADDPGHPVYGFADQAAEDCPAGSPLALLPLVAHLERYRVLAAGGVLPTDPARLPYWSSPRARRGLDAAFAWWLEGGQGTHARLKADLNHLAYAKVLEGRLVEAAALFHAIGPHATEEPWCYGGRDPRKAFRAARDQAVGLAPPPSG</sequence>
<dbReference type="AlphaFoldDB" id="A0A345T385"/>
<accession>A0A345T385</accession>
<keyword evidence="2" id="KW-1185">Reference proteome</keyword>
<dbReference type="RefSeq" id="WP_111491625.1">
    <property type="nucleotide sequence ID" value="NZ_CP031264.1"/>
</dbReference>
<proteinExistence type="predicted"/>
<dbReference type="KEGG" id="stri:C7M71_026595"/>
<protein>
    <submittedName>
        <fullName evidence="1">Uncharacterized protein</fullName>
    </submittedName>
</protein>
<evidence type="ECO:0000313" key="2">
    <source>
        <dbReference type="Proteomes" id="UP000249340"/>
    </source>
</evidence>
<dbReference type="OrthoDB" id="7057927at2"/>
<dbReference type="Proteomes" id="UP000249340">
    <property type="component" value="Chromosome"/>
</dbReference>
<evidence type="ECO:0000313" key="1">
    <source>
        <dbReference type="EMBL" id="AXI80440.1"/>
    </source>
</evidence>